<dbReference type="OrthoDB" id="9800872at2"/>
<dbReference type="InterPro" id="IPR001763">
    <property type="entry name" value="Rhodanese-like_dom"/>
</dbReference>
<dbReference type="RefSeq" id="WP_068711326.1">
    <property type="nucleotide sequence ID" value="NZ_LSZP01000028.1"/>
</dbReference>
<dbReference type="EMBL" id="LSZP01000028">
    <property type="protein sequence ID" value="KXU36236.1"/>
    <property type="molecule type" value="Genomic_DNA"/>
</dbReference>
<dbReference type="PANTHER" id="PTHR43031">
    <property type="entry name" value="FAD-DEPENDENT OXIDOREDUCTASE"/>
    <property type="match status" value="1"/>
</dbReference>
<dbReference type="PANTHER" id="PTHR43031:SF1">
    <property type="entry name" value="PYRIDINE NUCLEOTIDE-DISULPHIDE OXIDOREDUCTASE"/>
    <property type="match status" value="1"/>
</dbReference>
<dbReference type="STRING" id="1548208.AXK12_03615"/>
<dbReference type="Proteomes" id="UP000071392">
    <property type="component" value="Unassembled WGS sequence"/>
</dbReference>
<evidence type="ECO:0000313" key="2">
    <source>
        <dbReference type="EMBL" id="KXU36236.1"/>
    </source>
</evidence>
<comment type="caution">
    <text evidence="2">The sequence shown here is derived from an EMBL/GenBank/DDBJ whole genome shotgun (WGS) entry which is preliminary data.</text>
</comment>
<name>A0A139SNU3_9BACT</name>
<evidence type="ECO:0000313" key="3">
    <source>
        <dbReference type="Proteomes" id="UP000071392"/>
    </source>
</evidence>
<dbReference type="SUPFAM" id="SSF52821">
    <property type="entry name" value="Rhodanese/Cell cycle control phosphatase"/>
    <property type="match status" value="1"/>
</dbReference>
<protein>
    <recommendedName>
        <fullName evidence="1">Rhodanese domain-containing protein</fullName>
    </recommendedName>
</protein>
<evidence type="ECO:0000259" key="1">
    <source>
        <dbReference type="PROSITE" id="PS50206"/>
    </source>
</evidence>
<dbReference type="SMART" id="SM00450">
    <property type="entry name" value="RHOD"/>
    <property type="match status" value="1"/>
</dbReference>
<feature type="domain" description="Rhodanese" evidence="1">
    <location>
        <begin position="26"/>
        <end position="114"/>
    </location>
</feature>
<sequence>MTQSATAPLEINVAQAHTILRETREAPALPLLIDVRETHELEIARIDTALHIPLRELPQKADTLPRDRPLLLLCHHGGRSRRATEYLRHLGFSNATNIVGGIDAWAEQIDPKLARY</sequence>
<gene>
    <name evidence="2" type="ORF">AXK12_03615</name>
</gene>
<dbReference type="InterPro" id="IPR036873">
    <property type="entry name" value="Rhodanese-like_dom_sf"/>
</dbReference>
<dbReference type="Pfam" id="PF00581">
    <property type="entry name" value="Rhodanese"/>
    <property type="match status" value="1"/>
</dbReference>
<dbReference type="AlphaFoldDB" id="A0A139SNU3"/>
<accession>A0A139SNU3</accession>
<reference evidence="2 3" key="1">
    <citation type="submission" date="2016-02" db="EMBL/GenBank/DDBJ databases">
        <authorList>
            <person name="Wen L."/>
            <person name="He K."/>
            <person name="Yang H."/>
        </authorList>
    </citation>
    <scope>NUCLEOTIDE SEQUENCE [LARGE SCALE GENOMIC DNA]</scope>
    <source>
        <strain evidence="2 3">CV41</strain>
    </source>
</reference>
<organism evidence="2 3">
    <name type="scientific">Cephaloticoccus capnophilus</name>
    <dbReference type="NCBI Taxonomy" id="1548208"/>
    <lineage>
        <taxon>Bacteria</taxon>
        <taxon>Pseudomonadati</taxon>
        <taxon>Verrucomicrobiota</taxon>
        <taxon>Opitutia</taxon>
        <taxon>Opitutales</taxon>
        <taxon>Opitutaceae</taxon>
        <taxon>Cephaloticoccus</taxon>
    </lineage>
</organism>
<proteinExistence type="predicted"/>
<keyword evidence="3" id="KW-1185">Reference proteome</keyword>
<dbReference type="PROSITE" id="PS50206">
    <property type="entry name" value="RHODANESE_3"/>
    <property type="match status" value="1"/>
</dbReference>
<dbReference type="InterPro" id="IPR050229">
    <property type="entry name" value="GlpE_sulfurtransferase"/>
</dbReference>
<dbReference type="Gene3D" id="3.40.250.10">
    <property type="entry name" value="Rhodanese-like domain"/>
    <property type="match status" value="1"/>
</dbReference>